<reference evidence="5 6" key="1">
    <citation type="journal article" date="2023" name="Plants (Basel)">
        <title>Bridging the Gap: Combining Genomics and Transcriptomics Approaches to Understand Stylosanthes scabra, an Orphan Legume from the Brazilian Caatinga.</title>
        <authorList>
            <person name="Ferreira-Neto J.R.C."/>
            <person name="da Silva M.D."/>
            <person name="Binneck E."/>
            <person name="de Melo N.F."/>
            <person name="da Silva R.H."/>
            <person name="de Melo A.L.T.M."/>
            <person name="Pandolfi V."/>
            <person name="Bustamante F.O."/>
            <person name="Brasileiro-Vidal A.C."/>
            <person name="Benko-Iseppon A.M."/>
        </authorList>
    </citation>
    <scope>NUCLEOTIDE SEQUENCE [LARGE SCALE GENOMIC DNA]</scope>
    <source>
        <tissue evidence="5">Leaves</tissue>
    </source>
</reference>
<protein>
    <submittedName>
        <fullName evidence="5">Uncharacterized protein</fullName>
    </submittedName>
</protein>
<dbReference type="Gene3D" id="1.10.8.430">
    <property type="entry name" value="Helical domain of apoptotic protease-activating factors"/>
    <property type="match status" value="1"/>
</dbReference>
<dbReference type="PRINTS" id="PR00364">
    <property type="entry name" value="DISEASERSIST"/>
</dbReference>
<dbReference type="SUPFAM" id="SSF52540">
    <property type="entry name" value="P-loop containing nucleoside triphosphate hydrolases"/>
    <property type="match status" value="1"/>
</dbReference>
<evidence type="ECO:0000313" key="6">
    <source>
        <dbReference type="Proteomes" id="UP001341840"/>
    </source>
</evidence>
<organism evidence="5 6">
    <name type="scientific">Stylosanthes scabra</name>
    <dbReference type="NCBI Taxonomy" id="79078"/>
    <lineage>
        <taxon>Eukaryota</taxon>
        <taxon>Viridiplantae</taxon>
        <taxon>Streptophyta</taxon>
        <taxon>Embryophyta</taxon>
        <taxon>Tracheophyta</taxon>
        <taxon>Spermatophyta</taxon>
        <taxon>Magnoliopsida</taxon>
        <taxon>eudicotyledons</taxon>
        <taxon>Gunneridae</taxon>
        <taxon>Pentapetalae</taxon>
        <taxon>rosids</taxon>
        <taxon>fabids</taxon>
        <taxon>Fabales</taxon>
        <taxon>Fabaceae</taxon>
        <taxon>Papilionoideae</taxon>
        <taxon>50 kb inversion clade</taxon>
        <taxon>dalbergioids sensu lato</taxon>
        <taxon>Dalbergieae</taxon>
        <taxon>Pterocarpus clade</taxon>
        <taxon>Stylosanthes</taxon>
    </lineage>
</organism>
<dbReference type="InterPro" id="IPR042197">
    <property type="entry name" value="Apaf_helical"/>
</dbReference>
<dbReference type="Pfam" id="PF00931">
    <property type="entry name" value="NB-ARC"/>
    <property type="match status" value="1"/>
</dbReference>
<feature type="domain" description="Disease resistance protein Roq1-like winged-helix" evidence="4">
    <location>
        <begin position="207"/>
        <end position="278"/>
    </location>
</feature>
<dbReference type="EMBL" id="JASCZI010061509">
    <property type="protein sequence ID" value="MED6138877.1"/>
    <property type="molecule type" value="Genomic_DNA"/>
</dbReference>
<dbReference type="InterPro" id="IPR002182">
    <property type="entry name" value="NB-ARC"/>
</dbReference>
<keyword evidence="6" id="KW-1185">Reference proteome</keyword>
<evidence type="ECO:0000259" key="3">
    <source>
        <dbReference type="Pfam" id="PF00931"/>
    </source>
</evidence>
<evidence type="ECO:0000313" key="5">
    <source>
        <dbReference type="EMBL" id="MED6138877.1"/>
    </source>
</evidence>
<dbReference type="InterPro" id="IPR032675">
    <property type="entry name" value="LRR_dom_sf"/>
</dbReference>
<comment type="caution">
    <text evidence="5">The sequence shown here is derived from an EMBL/GenBank/DDBJ whole genome shotgun (WGS) entry which is preliminary data.</text>
</comment>
<dbReference type="SUPFAM" id="SSF52058">
    <property type="entry name" value="L domain-like"/>
    <property type="match status" value="1"/>
</dbReference>
<dbReference type="Pfam" id="PF07725">
    <property type="entry name" value="LRR_3"/>
    <property type="match status" value="1"/>
</dbReference>
<dbReference type="PANTHER" id="PTHR11017">
    <property type="entry name" value="LEUCINE-RICH REPEAT-CONTAINING PROTEIN"/>
    <property type="match status" value="1"/>
</dbReference>
<dbReference type="Pfam" id="PF23282">
    <property type="entry name" value="WHD_ROQ1"/>
    <property type="match status" value="1"/>
</dbReference>
<keyword evidence="1" id="KW-0433">Leucine-rich repeat</keyword>
<evidence type="ECO:0000256" key="1">
    <source>
        <dbReference type="ARBA" id="ARBA00022614"/>
    </source>
</evidence>
<dbReference type="InterPro" id="IPR011713">
    <property type="entry name" value="Leu-rich_rpt_3"/>
</dbReference>
<dbReference type="Proteomes" id="UP001341840">
    <property type="component" value="Unassembled WGS sequence"/>
</dbReference>
<dbReference type="Gene3D" id="3.40.50.300">
    <property type="entry name" value="P-loop containing nucleotide triphosphate hydrolases"/>
    <property type="match status" value="1"/>
</dbReference>
<dbReference type="SUPFAM" id="SSF46785">
    <property type="entry name" value="Winged helix' DNA-binding domain"/>
    <property type="match status" value="1"/>
</dbReference>
<gene>
    <name evidence="5" type="ORF">PIB30_078694</name>
</gene>
<accession>A0ABU6SQZ8</accession>
<name>A0ABU6SQZ8_9FABA</name>
<dbReference type="InterPro" id="IPR044974">
    <property type="entry name" value="Disease_R_plants"/>
</dbReference>
<proteinExistence type="predicted"/>
<evidence type="ECO:0000259" key="4">
    <source>
        <dbReference type="Pfam" id="PF23282"/>
    </source>
</evidence>
<evidence type="ECO:0000256" key="2">
    <source>
        <dbReference type="ARBA" id="ARBA00022737"/>
    </source>
</evidence>
<dbReference type="InterPro" id="IPR027417">
    <property type="entry name" value="P-loop_NTPase"/>
</dbReference>
<dbReference type="Gene3D" id="3.80.10.10">
    <property type="entry name" value="Ribonuclease Inhibitor"/>
    <property type="match status" value="2"/>
</dbReference>
<feature type="domain" description="NB-ARC" evidence="3">
    <location>
        <begin position="1"/>
        <end position="138"/>
    </location>
</feature>
<keyword evidence="2" id="KW-0677">Repeat</keyword>
<dbReference type="InterPro" id="IPR036390">
    <property type="entry name" value="WH_DNA-bd_sf"/>
</dbReference>
<sequence length="603" mass="68512">MGGIGKTTIAEVLFDKYSSQYEGSCMLKNVREESQKFGVVYLCDKLESELLAGESGSSKAKSTLSRRKLSRKKVFIVLDDVDTLRKLKDLVTQSLGPGSRIIVTTRDKHVLTNVHDTYELKCLNFENSLKLFSLRAFGKVYPEAQYEKFSKIAVNYANGIPLALEVLGSYLHSKTIQEWESALGKLKIYPNIEIFDVLKLSYEGLDELEQNIFLDIVFFFKGKDKDVVIPFLESCGFFLTDGIGNLSRKALITISKYNEIEMHDLIEQMGREIVRRESIKDPGRRSRLSEPEDVYNVLNDNKGTESVEAIMLDMCRIKRDLHLDGDTFKKMPDTRFLKIYDSWRNQKLGNVYFSSTPESFPKGLRYLQWSGWPLKSLPPNFCAEKLVELSMPWSKVSKLWDGVQDLVNLKRINLKGCEKLVELPDFTQATNLEEIDLDECARLVELHPSILCIHKLKTLSVFCCKALESLKSKIHLKSLEKLHAGHCSNMMEFSVSTEELTSLDLGSTIIDKLDSSVGRLSKLIQLNLFYVRLETLPNELCLLVSLEELNLKRCEQLIDPNMKALSRLNYLNISDCCGVGGTISPTSPSTHRGKGLYPLYIEP</sequence>
<dbReference type="InterPro" id="IPR058192">
    <property type="entry name" value="WHD_ROQ1-like"/>
</dbReference>
<dbReference type="PANTHER" id="PTHR11017:SF512">
    <property type="entry name" value="ADP-RIBOSYL CYCLASE_CYCLIC ADP-RIBOSE HYDROLASE"/>
    <property type="match status" value="1"/>
</dbReference>